<dbReference type="Gene3D" id="2.102.10.10">
    <property type="entry name" value="Rieske [2Fe-2S] iron-sulphur domain"/>
    <property type="match status" value="1"/>
</dbReference>
<dbReference type="InterPro" id="IPR014349">
    <property type="entry name" value="Rieske_Fe-S_prot"/>
</dbReference>
<evidence type="ECO:0000256" key="1">
    <source>
        <dbReference type="SAM" id="Phobius"/>
    </source>
</evidence>
<evidence type="ECO:0008006" key="4">
    <source>
        <dbReference type="Google" id="ProtNLM"/>
    </source>
</evidence>
<evidence type="ECO:0000313" key="2">
    <source>
        <dbReference type="EMBL" id="TYI50425.1"/>
    </source>
</evidence>
<accession>A0A5D2SDR0</accession>
<sequence>MGVIFSPFSFFALSFISSFPFHLCVSLFSFLFPFILFPIFPSYFPICCYCFCSPSAFGLVSQGKFFGGAMGYSQTLEIGFSSDALSRGHDMGMISDVPATVAAVKNPSSKIVYDEYNHERFVLSMSASKDVLALASLEFDLSSIELGSTVTVKWRGKPVFIRHRTEEDIKTANSVDLASQG</sequence>
<keyword evidence="1" id="KW-1133">Transmembrane helix</keyword>
<keyword evidence="1" id="KW-0812">Transmembrane</keyword>
<dbReference type="Proteomes" id="UP000323597">
    <property type="component" value="Chromosome D12"/>
</dbReference>
<dbReference type="GO" id="GO:0051537">
    <property type="term" value="F:2 iron, 2 sulfur cluster binding"/>
    <property type="evidence" value="ECO:0007669"/>
    <property type="project" value="InterPro"/>
</dbReference>
<keyword evidence="1" id="KW-0472">Membrane</keyword>
<proteinExistence type="predicted"/>
<dbReference type="EMBL" id="CM017660">
    <property type="protein sequence ID" value="TYI50425.1"/>
    <property type="molecule type" value="Genomic_DNA"/>
</dbReference>
<organism evidence="2 3">
    <name type="scientific">Gossypium mustelinum</name>
    <name type="common">Cotton</name>
    <name type="synonym">Gossypium caicoense</name>
    <dbReference type="NCBI Taxonomy" id="34275"/>
    <lineage>
        <taxon>Eukaryota</taxon>
        <taxon>Viridiplantae</taxon>
        <taxon>Streptophyta</taxon>
        <taxon>Embryophyta</taxon>
        <taxon>Tracheophyta</taxon>
        <taxon>Spermatophyta</taxon>
        <taxon>Magnoliopsida</taxon>
        <taxon>eudicotyledons</taxon>
        <taxon>Gunneridae</taxon>
        <taxon>Pentapetalae</taxon>
        <taxon>rosids</taxon>
        <taxon>malvids</taxon>
        <taxon>Malvales</taxon>
        <taxon>Malvaceae</taxon>
        <taxon>Malvoideae</taxon>
        <taxon>Gossypium</taxon>
    </lineage>
</organism>
<keyword evidence="3" id="KW-1185">Reference proteome</keyword>
<dbReference type="SUPFAM" id="SSF50022">
    <property type="entry name" value="ISP domain"/>
    <property type="match status" value="1"/>
</dbReference>
<evidence type="ECO:0000313" key="3">
    <source>
        <dbReference type="Proteomes" id="UP000323597"/>
    </source>
</evidence>
<name>A0A5D2SDR0_GOSMU</name>
<reference evidence="2 3" key="1">
    <citation type="submission" date="2019-07" db="EMBL/GenBank/DDBJ databases">
        <title>WGS assembly of Gossypium mustelinum.</title>
        <authorList>
            <person name="Chen Z.J."/>
            <person name="Sreedasyam A."/>
            <person name="Ando A."/>
            <person name="Song Q."/>
            <person name="De L."/>
            <person name="Hulse-Kemp A."/>
            <person name="Ding M."/>
            <person name="Ye W."/>
            <person name="Kirkbride R."/>
            <person name="Jenkins J."/>
            <person name="Plott C."/>
            <person name="Lovell J."/>
            <person name="Lin Y.-M."/>
            <person name="Vaughn R."/>
            <person name="Liu B."/>
            <person name="Li W."/>
            <person name="Simpson S."/>
            <person name="Scheffler B."/>
            <person name="Saski C."/>
            <person name="Grover C."/>
            <person name="Hu G."/>
            <person name="Conover J."/>
            <person name="Carlson J."/>
            <person name="Shu S."/>
            <person name="Boston L."/>
            <person name="Williams M."/>
            <person name="Peterson D."/>
            <person name="Mcgee K."/>
            <person name="Jones D."/>
            <person name="Wendel J."/>
            <person name="Stelly D."/>
            <person name="Grimwood J."/>
            <person name="Schmutz J."/>
        </authorList>
    </citation>
    <scope>NUCLEOTIDE SEQUENCE [LARGE SCALE GENOMIC DNA]</scope>
    <source>
        <strain evidence="2">1408120.09</strain>
    </source>
</reference>
<dbReference type="PANTHER" id="PTHR10134">
    <property type="entry name" value="CYTOCHROME B-C1 COMPLEX SUBUNIT RIESKE, MITOCHONDRIAL"/>
    <property type="match status" value="1"/>
</dbReference>
<gene>
    <name evidence="2" type="ORF">E1A91_D12G101200v1</name>
</gene>
<dbReference type="AlphaFoldDB" id="A0A5D2SDR0"/>
<dbReference type="InterPro" id="IPR036922">
    <property type="entry name" value="Rieske_2Fe-2S_sf"/>
</dbReference>
<feature type="transmembrane region" description="Helical" evidence="1">
    <location>
        <begin position="12"/>
        <end position="36"/>
    </location>
</feature>
<feature type="transmembrane region" description="Helical" evidence="1">
    <location>
        <begin position="42"/>
        <end position="60"/>
    </location>
</feature>
<protein>
    <recommendedName>
        <fullName evidence="4">Cytochrome b-c1 complex subunit Rieske transmembrane domain-containing protein</fullName>
    </recommendedName>
</protein>